<dbReference type="RefSeq" id="WP_188922099.1">
    <property type="nucleotide sequence ID" value="NZ_BMQV01000040.1"/>
</dbReference>
<sequence>MKGFQIALLMGISSVCYHANAQVSEEQQQWVEQALSDINSNTDDTKVRWQYSQHTVMPDMTRVEQFNASLPDTERWILVTENGETPDKKRLQEYREHQQELLQDKDENTHELAFSDLINLSTLALVDEGGDSVAFTFTPNIDKLDNNALTGTIFLDKRSKQLRKILISNTDELNPAFSVTLTKFELELGFDVFEGLVMPAHTSTTINGTAAIFKSLDSIHKVTYSEYKILDKPQT</sequence>
<evidence type="ECO:0000313" key="2">
    <source>
        <dbReference type="Proteomes" id="UP000654367"/>
    </source>
</evidence>
<comment type="caution">
    <text evidence="1">The sequence shown here is derived from an EMBL/GenBank/DDBJ whole genome shotgun (WGS) entry which is preliminary data.</text>
</comment>
<dbReference type="EMBL" id="BMQV01000040">
    <property type="protein sequence ID" value="GGP63556.1"/>
    <property type="molecule type" value="Genomic_DNA"/>
</dbReference>
<reference evidence="2" key="1">
    <citation type="journal article" date="2019" name="Int. J. Syst. Evol. Microbiol.">
        <title>The Global Catalogue of Microorganisms (GCM) 10K type strain sequencing project: providing services to taxonomists for standard genome sequencing and annotation.</title>
        <authorList>
            <consortium name="The Broad Institute Genomics Platform"/>
            <consortium name="The Broad Institute Genome Sequencing Center for Infectious Disease"/>
            <person name="Wu L."/>
            <person name="Ma J."/>
        </authorList>
    </citation>
    <scope>NUCLEOTIDE SEQUENCE [LARGE SCALE GENOMIC DNA]</scope>
    <source>
        <strain evidence="2">JCM 32304</strain>
    </source>
</reference>
<proteinExistence type="predicted"/>
<evidence type="ECO:0000313" key="1">
    <source>
        <dbReference type="EMBL" id="GGP63556.1"/>
    </source>
</evidence>
<organism evidence="1 2">
    <name type="scientific">Shewanella saliphila</name>
    <dbReference type="NCBI Taxonomy" id="2282698"/>
    <lineage>
        <taxon>Bacteria</taxon>
        <taxon>Pseudomonadati</taxon>
        <taxon>Pseudomonadota</taxon>
        <taxon>Gammaproteobacteria</taxon>
        <taxon>Alteromonadales</taxon>
        <taxon>Shewanellaceae</taxon>
        <taxon>Shewanella</taxon>
    </lineage>
</organism>
<gene>
    <name evidence="1" type="ORF">GCM10009409_31460</name>
</gene>
<name>A0ABQ2QA32_9GAMM</name>
<dbReference type="Proteomes" id="UP000654367">
    <property type="component" value="Unassembled WGS sequence"/>
</dbReference>
<protein>
    <submittedName>
        <fullName evidence="1">Uncharacterized protein</fullName>
    </submittedName>
</protein>
<keyword evidence="2" id="KW-1185">Reference proteome</keyword>
<accession>A0ABQ2QA32</accession>